<evidence type="ECO:0000313" key="1">
    <source>
        <dbReference type="EMBL" id="ARV77080.1"/>
    </source>
</evidence>
<evidence type="ECO:0000313" key="2">
    <source>
        <dbReference type="Proteomes" id="UP000225448"/>
    </source>
</evidence>
<reference evidence="1 2" key="1">
    <citation type="submission" date="2017-05" db="EMBL/GenBank/DDBJ databases">
        <authorList>
            <person name="Song R."/>
            <person name="Chenine A.L."/>
            <person name="Ruprecht R.M."/>
        </authorList>
    </citation>
    <scope>NUCLEOTIDE SEQUENCE [LARGE SCALE GENOMIC DNA]</scope>
</reference>
<dbReference type="EMBL" id="MF042360">
    <property type="protein sequence ID" value="ARV77080.1"/>
    <property type="molecule type" value="Genomic_DNA"/>
</dbReference>
<accession>A0A1Y0SUP0</accession>
<proteinExistence type="predicted"/>
<dbReference type="Proteomes" id="UP000225448">
    <property type="component" value="Segment"/>
</dbReference>
<keyword evidence="2" id="KW-1185">Reference proteome</keyword>
<name>A0A1Y0SUP0_9CAUD</name>
<organism evidence="1 2">
    <name type="scientific">Pseudomonas phage Phabio</name>
    <dbReference type="NCBI Taxonomy" id="2006668"/>
    <lineage>
        <taxon>Viruses</taxon>
        <taxon>Duplodnaviria</taxon>
        <taxon>Heunggongvirae</taxon>
        <taxon>Uroviricota</taxon>
        <taxon>Caudoviricetes</taxon>
        <taxon>Chimalliviridae</taxon>
        <taxon>Phabiovirus</taxon>
        <taxon>Phabiovirus phabio</taxon>
    </lineage>
</organism>
<gene>
    <name evidence="1" type="ORF">PHABIO_451</name>
</gene>
<protein>
    <submittedName>
        <fullName evidence="1">Uncharacterized protein</fullName>
    </submittedName>
</protein>
<sequence length="58" mass="6631">MSEIKEALVKLSERWVDESLTHPTPPDECIPLEGYIPSPVREAMLKRFSQDQFGNSVK</sequence>